<evidence type="ECO:0008006" key="4">
    <source>
        <dbReference type="Google" id="ProtNLM"/>
    </source>
</evidence>
<protein>
    <recommendedName>
        <fullName evidence="4">YtxH domain-containing protein</fullName>
    </recommendedName>
</protein>
<dbReference type="AlphaFoldDB" id="A0A1I2CCG3"/>
<organism evidence="2 3">
    <name type="scientific">Flavimobilis marinus</name>
    <dbReference type="NCBI Taxonomy" id="285351"/>
    <lineage>
        <taxon>Bacteria</taxon>
        <taxon>Bacillati</taxon>
        <taxon>Actinomycetota</taxon>
        <taxon>Actinomycetes</taxon>
        <taxon>Micrococcales</taxon>
        <taxon>Jonesiaceae</taxon>
        <taxon>Flavimobilis</taxon>
    </lineage>
</organism>
<name>A0A1I2CCG3_9MICO</name>
<proteinExistence type="predicted"/>
<dbReference type="EMBL" id="FONZ01000001">
    <property type="protein sequence ID" value="SFE65360.1"/>
    <property type="molecule type" value="Genomic_DNA"/>
</dbReference>
<evidence type="ECO:0000313" key="2">
    <source>
        <dbReference type="EMBL" id="SFE65360.1"/>
    </source>
</evidence>
<dbReference type="RefSeq" id="WP_093374111.1">
    <property type="nucleotide sequence ID" value="NZ_BNAN01000001.1"/>
</dbReference>
<keyword evidence="3" id="KW-1185">Reference proteome</keyword>
<sequence length="125" mass="12740">MKTKAAFLIGAGVGYVFGTAAGRQKFEQIKGQANTLWHNESVQHTVSDLQEKATDLAKNQGGALAEKVTSTVKSKLKHDDDASGGDSATANAFGTGSSTSAGVADGPTTGSTAPSPDVSDWKNPS</sequence>
<reference evidence="3" key="1">
    <citation type="submission" date="2016-10" db="EMBL/GenBank/DDBJ databases">
        <authorList>
            <person name="Varghese N."/>
            <person name="Submissions S."/>
        </authorList>
    </citation>
    <scope>NUCLEOTIDE SEQUENCE [LARGE SCALE GENOMIC DNA]</scope>
    <source>
        <strain evidence="3">DSM 19083</strain>
    </source>
</reference>
<evidence type="ECO:0000256" key="1">
    <source>
        <dbReference type="SAM" id="MobiDB-lite"/>
    </source>
</evidence>
<evidence type="ECO:0000313" key="3">
    <source>
        <dbReference type="Proteomes" id="UP000198520"/>
    </source>
</evidence>
<accession>A0A1I2CCG3</accession>
<dbReference type="Proteomes" id="UP000198520">
    <property type="component" value="Unassembled WGS sequence"/>
</dbReference>
<dbReference type="STRING" id="285351.SAMN04488035_0036"/>
<gene>
    <name evidence="2" type="ORF">SAMN04488035_0036</name>
</gene>
<dbReference type="OrthoDB" id="5125216at2"/>
<feature type="compositionally biased region" description="Polar residues" evidence="1">
    <location>
        <begin position="89"/>
        <end position="101"/>
    </location>
</feature>
<feature type="region of interest" description="Disordered" evidence="1">
    <location>
        <begin position="74"/>
        <end position="125"/>
    </location>
</feature>